<reference evidence="1 2" key="1">
    <citation type="journal article" date="2015" name="Genome Biol. Evol.">
        <title>The genome of winter moth (Operophtera brumata) provides a genomic perspective on sexual dimorphism and phenology.</title>
        <authorList>
            <person name="Derks M.F."/>
            <person name="Smit S."/>
            <person name="Salis L."/>
            <person name="Schijlen E."/>
            <person name="Bossers A."/>
            <person name="Mateman C."/>
            <person name="Pijl A.S."/>
            <person name="de Ridder D."/>
            <person name="Groenen M.A."/>
            <person name="Visser M.E."/>
            <person name="Megens H.J."/>
        </authorList>
    </citation>
    <scope>NUCLEOTIDE SEQUENCE [LARGE SCALE GENOMIC DNA]</scope>
    <source>
        <strain evidence="1">WM2013NL</strain>
        <tissue evidence="1">Head and thorax</tissue>
    </source>
</reference>
<accession>A0A0L7KXM4</accession>
<sequence>MTTDTRDGLEELPPRLAEASLRELVGRASFGHIRSVLRPVLTISTALLTASREYLCFVSVISTDTTCGFRAISPFTCSVLVQRSGSVDAALRGCEWGPASGQSRASDRPQQHRPSVLEIINNLLTNLRASVARDSEALINALGEFADHLPDFQKIDIMMFIVNKIPSQRGGKITKADNMLQSILLKSLLKSNTVENIEAIYTTLALLITELGSEETVCDILQLIL</sequence>
<dbReference type="PANTHER" id="PTHR12444">
    <property type="entry name" value="PROTEIN EFR3 HOMOLOG CMP44E"/>
    <property type="match status" value="1"/>
</dbReference>
<proteinExistence type="predicted"/>
<protein>
    <submittedName>
        <fullName evidence="1">Uncharacterized protein</fullName>
    </submittedName>
</protein>
<evidence type="ECO:0000313" key="1">
    <source>
        <dbReference type="EMBL" id="KOB68002.1"/>
    </source>
</evidence>
<gene>
    <name evidence="1" type="ORF">OBRU01_13727</name>
</gene>
<dbReference type="GO" id="GO:0072659">
    <property type="term" value="P:protein localization to plasma membrane"/>
    <property type="evidence" value="ECO:0007669"/>
    <property type="project" value="TreeGrafter"/>
</dbReference>
<dbReference type="Proteomes" id="UP000037510">
    <property type="component" value="Unassembled WGS sequence"/>
</dbReference>
<dbReference type="PANTHER" id="PTHR12444:SF8">
    <property type="entry name" value="PROTEIN EFR3 HOMOLOG CMP44E"/>
    <property type="match status" value="1"/>
</dbReference>
<keyword evidence="2" id="KW-1185">Reference proteome</keyword>
<name>A0A0L7KXM4_OPEBR</name>
<dbReference type="GO" id="GO:0005886">
    <property type="term" value="C:plasma membrane"/>
    <property type="evidence" value="ECO:0007669"/>
    <property type="project" value="TreeGrafter"/>
</dbReference>
<dbReference type="STRING" id="104452.A0A0L7KXM4"/>
<feature type="non-terminal residue" evidence="1">
    <location>
        <position position="225"/>
    </location>
</feature>
<evidence type="ECO:0000313" key="2">
    <source>
        <dbReference type="Proteomes" id="UP000037510"/>
    </source>
</evidence>
<dbReference type="AlphaFoldDB" id="A0A0L7KXM4"/>
<comment type="caution">
    <text evidence="1">The sequence shown here is derived from an EMBL/GenBank/DDBJ whole genome shotgun (WGS) entry which is preliminary data.</text>
</comment>
<dbReference type="InterPro" id="IPR051851">
    <property type="entry name" value="EFR3_Homologs"/>
</dbReference>
<organism evidence="1 2">
    <name type="scientific">Operophtera brumata</name>
    <name type="common">Winter moth</name>
    <name type="synonym">Phalaena brumata</name>
    <dbReference type="NCBI Taxonomy" id="104452"/>
    <lineage>
        <taxon>Eukaryota</taxon>
        <taxon>Metazoa</taxon>
        <taxon>Ecdysozoa</taxon>
        <taxon>Arthropoda</taxon>
        <taxon>Hexapoda</taxon>
        <taxon>Insecta</taxon>
        <taxon>Pterygota</taxon>
        <taxon>Neoptera</taxon>
        <taxon>Endopterygota</taxon>
        <taxon>Lepidoptera</taxon>
        <taxon>Glossata</taxon>
        <taxon>Ditrysia</taxon>
        <taxon>Geometroidea</taxon>
        <taxon>Geometridae</taxon>
        <taxon>Larentiinae</taxon>
        <taxon>Operophtera</taxon>
    </lineage>
</organism>
<dbReference type="EMBL" id="JTDY01004568">
    <property type="protein sequence ID" value="KOB68002.1"/>
    <property type="molecule type" value="Genomic_DNA"/>
</dbReference>